<dbReference type="InterPro" id="IPR035979">
    <property type="entry name" value="RBD_domain_sf"/>
</dbReference>
<feature type="compositionally biased region" description="Polar residues" evidence="2">
    <location>
        <begin position="328"/>
        <end position="343"/>
    </location>
</feature>
<name>A0A803TJM5_ANOCA</name>
<feature type="compositionally biased region" description="Polar residues" evidence="2">
    <location>
        <begin position="385"/>
        <end position="395"/>
    </location>
</feature>
<dbReference type="GO" id="GO:0003723">
    <property type="term" value="F:RNA binding"/>
    <property type="evidence" value="ECO:0007669"/>
    <property type="project" value="UniProtKB-UniRule"/>
</dbReference>
<reference evidence="4" key="1">
    <citation type="submission" date="2009-12" db="EMBL/GenBank/DDBJ databases">
        <title>The Genome Sequence of Anolis carolinensis (Green Anole Lizard).</title>
        <authorList>
            <consortium name="The Genome Sequencing Platform"/>
            <person name="Di Palma F."/>
            <person name="Alfoldi J."/>
            <person name="Heiman D."/>
            <person name="Young S."/>
            <person name="Grabherr M."/>
            <person name="Johnson J."/>
            <person name="Lander E.S."/>
            <person name="Lindblad-Toh K."/>
        </authorList>
    </citation>
    <scope>NUCLEOTIDE SEQUENCE [LARGE SCALE GENOMIC DNA]</scope>
    <source>
        <strain evidence="4">JBL SC #1</strain>
    </source>
</reference>
<protein>
    <recommendedName>
        <fullName evidence="3">RRM domain-containing protein</fullName>
    </recommendedName>
</protein>
<dbReference type="InterPro" id="IPR012677">
    <property type="entry name" value="Nucleotide-bd_a/b_plait_sf"/>
</dbReference>
<organism evidence="4 5">
    <name type="scientific">Anolis carolinensis</name>
    <name type="common">Green anole</name>
    <name type="synonym">American chameleon</name>
    <dbReference type="NCBI Taxonomy" id="28377"/>
    <lineage>
        <taxon>Eukaryota</taxon>
        <taxon>Metazoa</taxon>
        <taxon>Chordata</taxon>
        <taxon>Craniata</taxon>
        <taxon>Vertebrata</taxon>
        <taxon>Euteleostomi</taxon>
        <taxon>Lepidosauria</taxon>
        <taxon>Squamata</taxon>
        <taxon>Bifurcata</taxon>
        <taxon>Unidentata</taxon>
        <taxon>Episquamata</taxon>
        <taxon>Toxicofera</taxon>
        <taxon>Iguania</taxon>
        <taxon>Dactyloidae</taxon>
        <taxon>Anolis</taxon>
    </lineage>
</organism>
<reference evidence="4" key="3">
    <citation type="submission" date="2025-09" db="UniProtKB">
        <authorList>
            <consortium name="Ensembl"/>
        </authorList>
    </citation>
    <scope>IDENTIFICATION</scope>
</reference>
<dbReference type="PROSITE" id="PS50102">
    <property type="entry name" value="RRM"/>
    <property type="match status" value="1"/>
</dbReference>
<dbReference type="AlphaFoldDB" id="A0A803TJM5"/>
<keyword evidence="1" id="KW-0694">RNA-binding</keyword>
<dbReference type="Pfam" id="PF00076">
    <property type="entry name" value="RRM_1"/>
    <property type="match status" value="1"/>
</dbReference>
<evidence type="ECO:0000313" key="5">
    <source>
        <dbReference type="Proteomes" id="UP000001646"/>
    </source>
</evidence>
<dbReference type="Bgee" id="ENSACAG00000032078">
    <property type="expression patterns" value="Expressed in embryonic post-anal tail and 13 other cell types or tissues"/>
</dbReference>
<sequence>RRENYGGLQSERNPLVVVCFQWRALLSGLEAFPPAEAWRTPHSRHGPHVGAFLQHGRPHGPAAGPFPHHIPAVSAPSQALPAAEAFAQGRPADGAVFSRARPSRAGLSYASYDEPRYSRLLVVPEGKYRFLRRHFASFGDIEEVWGPISGSGTAKKNPRGPVFVKYARSSQALLALEASVQVPGISQVYLAQSRVPGKSNELVVDVQKLTEIHITVLPSFNKNHLVKTFQVYGAIVSCSFIKNKVEESKHLAIIKFSKASEAALAIEECDKRFQAVWAEPKPDPPKHPELRFGVYGTQQGTTKHEVQGATLNTICKNTSLAKVVTEPSKVSESKSPVNNTKQKTTCKEVQESSVNTLGKSTRITEPSKLSESNSPIANPKHKTTSNEVEVSSSNTLDKDTKRVKPAMKPVASSESKFPVNNPKHKTTNNEVEVSSSNTLDKHTKWNQKPTAPSVICTEKKTVTSEMQWSNLIPVVSRTTLNVPVNRTESKPGGTGQNTITHRISSSNLIILGSEPGSSVDSSTRSKIEQKRSRTCRSNLITLASVDNTTSSEPAARAPESSVNYRVNHTEEKINFTSAEENNLIALGYSANEVQQVFKPPEHYGYEYYVGGTDYSAALSEPSMHPPGTNLHSYYYTSGVEQQADDHSVKESNLMSSGYSTYLPVSVTQPLEPSVCPIYESTAEPEVKSAEIQHDTVFTTDKSLKSSEWKFYMGGARRKKKNQGNSLLTSVDPPDLASVERGNTRKQESISRHLLMFSEFPLTEEQIFGLFDVIPGLESCETRPGLRSKRGNEKY</sequence>
<dbReference type="Proteomes" id="UP000001646">
    <property type="component" value="Unplaced"/>
</dbReference>
<feature type="compositionally biased region" description="Polar residues" evidence="2">
    <location>
        <begin position="351"/>
        <end position="376"/>
    </location>
</feature>
<dbReference type="InParanoid" id="A0A803TJM5"/>
<feature type="region of interest" description="Disordered" evidence="2">
    <location>
        <begin position="325"/>
        <end position="446"/>
    </location>
</feature>
<evidence type="ECO:0000313" key="4">
    <source>
        <dbReference type="Ensembl" id="ENSACAP00000035415.1"/>
    </source>
</evidence>
<feature type="compositionally biased region" description="Polar residues" evidence="2">
    <location>
        <begin position="428"/>
        <end position="438"/>
    </location>
</feature>
<proteinExistence type="predicted"/>
<reference evidence="4" key="2">
    <citation type="submission" date="2025-08" db="UniProtKB">
        <authorList>
            <consortium name="Ensembl"/>
        </authorList>
    </citation>
    <scope>IDENTIFICATION</scope>
</reference>
<keyword evidence="5" id="KW-1185">Reference proteome</keyword>
<evidence type="ECO:0000259" key="3">
    <source>
        <dbReference type="PROSITE" id="PS50102"/>
    </source>
</evidence>
<feature type="domain" description="RRM" evidence="3">
    <location>
        <begin position="210"/>
        <end position="270"/>
    </location>
</feature>
<evidence type="ECO:0000256" key="2">
    <source>
        <dbReference type="SAM" id="MobiDB-lite"/>
    </source>
</evidence>
<dbReference type="Gene3D" id="3.30.70.330">
    <property type="match status" value="1"/>
</dbReference>
<feature type="region of interest" description="Disordered" evidence="2">
    <location>
        <begin position="721"/>
        <end position="744"/>
    </location>
</feature>
<dbReference type="SUPFAM" id="SSF54928">
    <property type="entry name" value="RNA-binding domain, RBD"/>
    <property type="match status" value="1"/>
</dbReference>
<feature type="region of interest" description="Disordered" evidence="2">
    <location>
        <begin position="511"/>
        <end position="530"/>
    </location>
</feature>
<dbReference type="InterPro" id="IPR000504">
    <property type="entry name" value="RRM_dom"/>
</dbReference>
<evidence type="ECO:0000256" key="1">
    <source>
        <dbReference type="PROSITE-ProRule" id="PRU00176"/>
    </source>
</evidence>
<dbReference type="Ensembl" id="ENSACAT00000056928.1">
    <property type="protein sequence ID" value="ENSACAP00000035415.1"/>
    <property type="gene ID" value="ENSACAG00000032078.2"/>
</dbReference>
<accession>A0A803TJM5</accession>